<feature type="compositionally biased region" description="Low complexity" evidence="6">
    <location>
        <begin position="403"/>
        <end position="431"/>
    </location>
</feature>
<dbReference type="PANTHER" id="PTHR43133:SF8">
    <property type="entry name" value="RNA POLYMERASE SIGMA FACTOR HI_1459-RELATED"/>
    <property type="match status" value="1"/>
</dbReference>
<dbReference type="CDD" id="cd06171">
    <property type="entry name" value="Sigma70_r4"/>
    <property type="match status" value="1"/>
</dbReference>
<evidence type="ECO:0000313" key="11">
    <source>
        <dbReference type="Proteomes" id="UP000547973"/>
    </source>
</evidence>
<dbReference type="SUPFAM" id="SSF88659">
    <property type="entry name" value="Sigma3 and sigma4 domains of RNA polymerase sigma factors"/>
    <property type="match status" value="1"/>
</dbReference>
<dbReference type="InterPro" id="IPR007627">
    <property type="entry name" value="RNA_pol_sigma70_r2"/>
</dbReference>
<dbReference type="GO" id="GO:0016987">
    <property type="term" value="F:sigma factor activity"/>
    <property type="evidence" value="ECO:0007669"/>
    <property type="project" value="UniProtKB-KW"/>
</dbReference>
<evidence type="ECO:0000256" key="5">
    <source>
        <dbReference type="ARBA" id="ARBA00023163"/>
    </source>
</evidence>
<feature type="region of interest" description="Disordered" evidence="6">
    <location>
        <begin position="396"/>
        <end position="580"/>
    </location>
</feature>
<evidence type="ECO:0000259" key="7">
    <source>
        <dbReference type="Pfam" id="PF04542"/>
    </source>
</evidence>
<dbReference type="InterPro" id="IPR014284">
    <property type="entry name" value="RNA_pol_sigma-70_dom"/>
</dbReference>
<reference evidence="10 11" key="1">
    <citation type="submission" date="2020-07" db="EMBL/GenBank/DDBJ databases">
        <title>Sequencing the genomes of 1000 actinobacteria strains.</title>
        <authorList>
            <person name="Klenk H.-P."/>
        </authorList>
    </citation>
    <scope>NUCLEOTIDE SEQUENCE [LARGE SCALE GENOMIC DNA]</scope>
    <source>
        <strain evidence="10 11">DSM 19970</strain>
    </source>
</reference>
<evidence type="ECO:0000256" key="4">
    <source>
        <dbReference type="ARBA" id="ARBA00023125"/>
    </source>
</evidence>
<evidence type="ECO:0000256" key="6">
    <source>
        <dbReference type="SAM" id="MobiDB-lite"/>
    </source>
</evidence>
<evidence type="ECO:0000259" key="9">
    <source>
        <dbReference type="Pfam" id="PF13490"/>
    </source>
</evidence>
<evidence type="ECO:0000313" key="10">
    <source>
        <dbReference type="EMBL" id="NYI42487.1"/>
    </source>
</evidence>
<dbReference type="GO" id="GO:0006352">
    <property type="term" value="P:DNA-templated transcription initiation"/>
    <property type="evidence" value="ECO:0007669"/>
    <property type="project" value="InterPro"/>
</dbReference>
<proteinExistence type="inferred from homology"/>
<keyword evidence="3" id="KW-0731">Sigma factor</keyword>
<feature type="domain" description="RNA polymerase sigma factor 70 region 4 type 2" evidence="8">
    <location>
        <begin position="134"/>
        <end position="184"/>
    </location>
</feature>
<feature type="compositionally biased region" description="Gly residues" evidence="6">
    <location>
        <begin position="435"/>
        <end position="521"/>
    </location>
</feature>
<comment type="similarity">
    <text evidence="1">Belongs to the sigma-70 factor family. ECF subfamily.</text>
</comment>
<dbReference type="Gene3D" id="1.10.10.1320">
    <property type="entry name" value="Anti-sigma factor, zinc-finger domain"/>
    <property type="match status" value="1"/>
</dbReference>
<keyword evidence="4" id="KW-0238">DNA-binding</keyword>
<feature type="compositionally biased region" description="Low complexity" evidence="6">
    <location>
        <begin position="522"/>
        <end position="534"/>
    </location>
</feature>
<dbReference type="RefSeq" id="WP_083971182.1">
    <property type="nucleotide sequence ID" value="NZ_BBRC01000002.1"/>
</dbReference>
<keyword evidence="11" id="KW-1185">Reference proteome</keyword>
<dbReference type="Gene3D" id="1.10.10.10">
    <property type="entry name" value="Winged helix-like DNA-binding domain superfamily/Winged helix DNA-binding domain"/>
    <property type="match status" value="1"/>
</dbReference>
<name>A0A7Y9ZBS2_9MICO</name>
<dbReference type="Pfam" id="PF13490">
    <property type="entry name" value="zf-HC2"/>
    <property type="match status" value="1"/>
</dbReference>
<dbReference type="Pfam" id="PF04542">
    <property type="entry name" value="Sigma70_r2"/>
    <property type="match status" value="1"/>
</dbReference>
<evidence type="ECO:0000256" key="2">
    <source>
        <dbReference type="ARBA" id="ARBA00023015"/>
    </source>
</evidence>
<feature type="domain" description="RNA polymerase sigma-70 region 2" evidence="7">
    <location>
        <begin position="33"/>
        <end position="98"/>
    </location>
</feature>
<gene>
    <name evidence="10" type="ORF">BKA03_002606</name>
</gene>
<dbReference type="SUPFAM" id="SSF88946">
    <property type="entry name" value="Sigma2 domain of RNA polymerase sigma factors"/>
    <property type="match status" value="1"/>
</dbReference>
<dbReference type="EMBL" id="JACBZO010000001">
    <property type="protein sequence ID" value="NYI42487.1"/>
    <property type="molecule type" value="Genomic_DNA"/>
</dbReference>
<dbReference type="Gene3D" id="1.10.1740.10">
    <property type="match status" value="1"/>
</dbReference>
<dbReference type="InterPro" id="IPR036388">
    <property type="entry name" value="WH-like_DNA-bd_sf"/>
</dbReference>
<dbReference type="Pfam" id="PF08281">
    <property type="entry name" value="Sigma70_r4_2"/>
    <property type="match status" value="1"/>
</dbReference>
<sequence>MDHETIALWTELSSDPELIAGVRAGDTAAFGVLYERHADAARKVATQYTNTPTDIDDVVSESFSRVLRALQQGDGPDLAFRAYLFTIVRRTGMDLINKGIRTKPRDDMSLYESSLGYEPSSDEPAMEGFEHALVADAFKSLPERWQAVLWYTEVENKSPKEIAPLLGLSANGVAALSYRAREALRQAYLQQHLSTAIDVNCLEANAQLGAFVRGGLNRREATRVDEHVKVCEKCAALVAELEDVNKGMRSIIAPLILGVLGMGALEGGLPIGGALGAGAAAGGATAGGAAGSGAGGTAATTVGVGAGVGAAGAAALGAALTTGATGPGASAAAATTAAIAGLAGSATAGGGVAGIFAGVGSLVIPIVAVAGVASLAFAGASYFGVFGGSPADPLSEALPQTTPSSVVPSAGASAPQTTAPPAAQQPSTTQPDVGGATGGTGTNAGGTGGGTTDASGTGGTDAGTGTGTGTGTGGGTTDASGTGGTGGTDAGTGTGTGGGTTDASGTGGTDAGTGTGTGGGTTDASGTDGTDGTDAGTGTGTGGTGGDTGGTGGDTGGTGGGTTDAGTGTGTGGTDGGTTTGTALLALEKAPLDFLEIPRSSPAVGMQVSNVGGADAPTLDAMIVLPAGLTFSAPPGGASPSMAVSSQKLSNFVRFALDGEFSSGDWTCTLSTDATTADCTLPTLAMGADTSLDLGLAPIHGALAADAETSFTVVSGDQTVSYSVRTGIAVNHDDVDGAYSAEGHMAAIHVGATLMGCDVTTTNCLNAMDFSGNSTNSQYNNNGQVMRPLNEAGGVRNSATTTLNIPAGATVKYALLEWSANRSDGTDKDPADALTGDMASARLKVPGASDYIPVTADSVKTISKDGREYYRSRVDVTGLLAADAFSGTWSLADIALPATMKDTDKTYYGGFALTVIYEDPTLTNSRVAIFDGAQWITGSDTANVQFATSSDAKVTVGWTAWEGDRALTGDSLDIDGSKFTPLRWDGTRSSEGESNNAADSTAFGGQYANTLGVDAKLFKPREVSKGVHNVTVSTSGDNFLLSTITVTIADESPVTPPDE</sequence>
<dbReference type="InterPro" id="IPR013325">
    <property type="entry name" value="RNA_pol_sigma_r2"/>
</dbReference>
<dbReference type="GO" id="GO:0003677">
    <property type="term" value="F:DNA binding"/>
    <property type="evidence" value="ECO:0007669"/>
    <property type="project" value="UniProtKB-KW"/>
</dbReference>
<dbReference type="InterPro" id="IPR039425">
    <property type="entry name" value="RNA_pol_sigma-70-like"/>
</dbReference>
<protein>
    <submittedName>
        <fullName evidence="10">RNA polymerase sigma factor (Sigma-70 family)</fullName>
    </submittedName>
</protein>
<dbReference type="InterPro" id="IPR027383">
    <property type="entry name" value="Znf_put"/>
</dbReference>
<evidence type="ECO:0000259" key="8">
    <source>
        <dbReference type="Pfam" id="PF08281"/>
    </source>
</evidence>
<keyword evidence="5" id="KW-0804">Transcription</keyword>
<accession>A0A7Y9ZBS2</accession>
<evidence type="ECO:0000256" key="3">
    <source>
        <dbReference type="ARBA" id="ARBA00023082"/>
    </source>
</evidence>
<dbReference type="Proteomes" id="UP000547973">
    <property type="component" value="Unassembled WGS sequence"/>
</dbReference>
<organism evidence="10 11">
    <name type="scientific">Demequina lutea</name>
    <dbReference type="NCBI Taxonomy" id="431489"/>
    <lineage>
        <taxon>Bacteria</taxon>
        <taxon>Bacillati</taxon>
        <taxon>Actinomycetota</taxon>
        <taxon>Actinomycetes</taxon>
        <taxon>Micrococcales</taxon>
        <taxon>Demequinaceae</taxon>
        <taxon>Demequina</taxon>
    </lineage>
</organism>
<evidence type="ECO:0000256" key="1">
    <source>
        <dbReference type="ARBA" id="ARBA00010641"/>
    </source>
</evidence>
<feature type="domain" description="Putative zinc-finger" evidence="9">
    <location>
        <begin position="201"/>
        <end position="235"/>
    </location>
</feature>
<dbReference type="InterPro" id="IPR013324">
    <property type="entry name" value="RNA_pol_sigma_r3/r4-like"/>
</dbReference>
<feature type="compositionally biased region" description="Gly residues" evidence="6">
    <location>
        <begin position="535"/>
        <end position="579"/>
    </location>
</feature>
<comment type="caution">
    <text evidence="10">The sequence shown here is derived from an EMBL/GenBank/DDBJ whole genome shotgun (WGS) entry which is preliminary data.</text>
</comment>
<dbReference type="AlphaFoldDB" id="A0A7Y9ZBS2"/>
<dbReference type="InterPro" id="IPR013249">
    <property type="entry name" value="RNA_pol_sigma70_r4_t2"/>
</dbReference>
<keyword evidence="2" id="KW-0805">Transcription regulation</keyword>
<dbReference type="NCBIfam" id="TIGR02937">
    <property type="entry name" value="sigma70-ECF"/>
    <property type="match status" value="1"/>
</dbReference>
<dbReference type="PANTHER" id="PTHR43133">
    <property type="entry name" value="RNA POLYMERASE ECF-TYPE SIGMA FACTO"/>
    <property type="match status" value="1"/>
</dbReference>
<dbReference type="InterPro" id="IPR041916">
    <property type="entry name" value="Anti_sigma_zinc_sf"/>
</dbReference>